<dbReference type="RefSeq" id="WP_207328935.1">
    <property type="nucleotide sequence ID" value="NZ_JAFMYW010000002.1"/>
</dbReference>
<dbReference type="SUPFAM" id="SSF141571">
    <property type="entry name" value="Pentapeptide repeat-like"/>
    <property type="match status" value="1"/>
</dbReference>
<organism evidence="1 2">
    <name type="scientific">Fibrella forsythiae</name>
    <dbReference type="NCBI Taxonomy" id="2817061"/>
    <lineage>
        <taxon>Bacteria</taxon>
        <taxon>Pseudomonadati</taxon>
        <taxon>Bacteroidota</taxon>
        <taxon>Cytophagia</taxon>
        <taxon>Cytophagales</taxon>
        <taxon>Spirosomataceae</taxon>
        <taxon>Fibrella</taxon>
    </lineage>
</organism>
<proteinExistence type="predicted"/>
<dbReference type="Pfam" id="PF13599">
    <property type="entry name" value="Pentapeptide_4"/>
    <property type="match status" value="2"/>
</dbReference>
<comment type="caution">
    <text evidence="1">The sequence shown here is derived from an EMBL/GenBank/DDBJ whole genome shotgun (WGS) entry which is preliminary data.</text>
</comment>
<gene>
    <name evidence="1" type="ORF">J2I46_10420</name>
</gene>
<dbReference type="PANTHER" id="PTHR42999:SF1">
    <property type="entry name" value="PENTAPEPTIDE REPEAT-CONTAINING PROTEIN"/>
    <property type="match status" value="1"/>
</dbReference>
<keyword evidence="2" id="KW-1185">Reference proteome</keyword>
<dbReference type="InterPro" id="IPR052949">
    <property type="entry name" value="PA_immunity-related"/>
</dbReference>
<evidence type="ECO:0000313" key="2">
    <source>
        <dbReference type="Proteomes" id="UP000664628"/>
    </source>
</evidence>
<name>A0ABS3JG62_9BACT</name>
<sequence>MADVFSINEQFNNINYTKSKLPTGEYELCRFTSCDFTKSDLSNCVFYDCEFIDCQLAGVKLMKTAFRDVRFRNCNAEGLHFEHCNDFLFAVSFDTCVLSRSSFYKQKIKNTTFKKSILHEVDFMGADLTGSDFDESDLRRAAFENTILEKADFRTAYNYSLDPELNRIGKAKFSLSGIAGLLAKYDIDIE</sequence>
<dbReference type="PANTHER" id="PTHR42999">
    <property type="entry name" value="ANTIBIOTIC RESISTANCE PROTEIN MCBG"/>
    <property type="match status" value="1"/>
</dbReference>
<protein>
    <submittedName>
        <fullName evidence="1">Pentapeptide repeat-containing protein</fullName>
    </submittedName>
</protein>
<reference evidence="1 2" key="1">
    <citation type="submission" date="2021-03" db="EMBL/GenBank/DDBJ databases">
        <title>Fibrella sp. HMF5405 genome sequencing and assembly.</title>
        <authorList>
            <person name="Kang H."/>
            <person name="Kim H."/>
            <person name="Bae S."/>
            <person name="Joh K."/>
        </authorList>
    </citation>
    <scope>NUCLEOTIDE SEQUENCE [LARGE SCALE GENOMIC DNA]</scope>
    <source>
        <strain evidence="1 2">HMF5405</strain>
    </source>
</reference>
<evidence type="ECO:0000313" key="1">
    <source>
        <dbReference type="EMBL" id="MBO0948998.1"/>
    </source>
</evidence>
<dbReference type="EMBL" id="JAFMYW010000002">
    <property type="protein sequence ID" value="MBO0948998.1"/>
    <property type="molecule type" value="Genomic_DNA"/>
</dbReference>
<dbReference type="Proteomes" id="UP000664628">
    <property type="component" value="Unassembled WGS sequence"/>
</dbReference>
<dbReference type="InterPro" id="IPR001646">
    <property type="entry name" value="5peptide_repeat"/>
</dbReference>
<dbReference type="Gene3D" id="2.160.20.80">
    <property type="entry name" value="E3 ubiquitin-protein ligase SopA"/>
    <property type="match status" value="1"/>
</dbReference>
<accession>A0ABS3JG62</accession>